<dbReference type="EMBL" id="CP063849">
    <property type="protein sequence ID" value="QOY88390.1"/>
    <property type="molecule type" value="Genomic_DNA"/>
</dbReference>
<feature type="domain" description="SnoaL-like" evidence="1">
    <location>
        <begin position="10"/>
        <end position="110"/>
    </location>
</feature>
<dbReference type="InterPro" id="IPR037401">
    <property type="entry name" value="SnoaL-like"/>
</dbReference>
<sequence length="117" mass="13299">MPATEQSRLETMYEAFNRRDIEAVLAAMHPDVDWPNGWEGGRLQGRDAVRDYWIRQWAVLDPIVEPVGFHAGEQGSLIVDVHSVVHDKEGKLLADSTIQHVYRFGDGLVRSMEIVKD</sequence>
<gene>
    <name evidence="2" type="ORF">IRI77_00020</name>
</gene>
<proteinExistence type="predicted"/>
<dbReference type="RefSeq" id="WP_194450052.1">
    <property type="nucleotide sequence ID" value="NZ_CP063849.1"/>
</dbReference>
<dbReference type="Pfam" id="PF12680">
    <property type="entry name" value="SnoaL_2"/>
    <property type="match status" value="1"/>
</dbReference>
<dbReference type="SUPFAM" id="SSF54427">
    <property type="entry name" value="NTF2-like"/>
    <property type="match status" value="1"/>
</dbReference>
<evidence type="ECO:0000313" key="3">
    <source>
        <dbReference type="Proteomes" id="UP000593892"/>
    </source>
</evidence>
<evidence type="ECO:0000313" key="2">
    <source>
        <dbReference type="EMBL" id="QOY88390.1"/>
    </source>
</evidence>
<keyword evidence="3" id="KW-1185">Reference proteome</keyword>
<name>A0A7S7SLT7_PALFE</name>
<dbReference type="KEGG" id="pfer:IRI77_00020"/>
<reference evidence="2 3" key="1">
    <citation type="submission" date="2020-10" db="EMBL/GenBank/DDBJ databases">
        <title>Complete genome sequence of Paludibaculum fermentans P105T, a facultatively anaerobic acidobacterium capable of dissimilatory Fe(III) reduction.</title>
        <authorList>
            <person name="Dedysh S.N."/>
            <person name="Beletsky A.V."/>
            <person name="Kulichevskaya I.S."/>
            <person name="Mardanov A.V."/>
            <person name="Ravin N.V."/>
        </authorList>
    </citation>
    <scope>NUCLEOTIDE SEQUENCE [LARGE SCALE GENOMIC DNA]</scope>
    <source>
        <strain evidence="2 3">P105</strain>
    </source>
</reference>
<dbReference type="AlphaFoldDB" id="A0A7S7SLT7"/>
<accession>A0A7S7SLT7</accession>
<protein>
    <submittedName>
        <fullName evidence="2">Nuclear transport factor 2 family protein</fullName>
    </submittedName>
</protein>
<dbReference type="Proteomes" id="UP000593892">
    <property type="component" value="Chromosome"/>
</dbReference>
<dbReference type="Gene3D" id="3.10.450.50">
    <property type="match status" value="1"/>
</dbReference>
<dbReference type="InterPro" id="IPR032710">
    <property type="entry name" value="NTF2-like_dom_sf"/>
</dbReference>
<evidence type="ECO:0000259" key="1">
    <source>
        <dbReference type="Pfam" id="PF12680"/>
    </source>
</evidence>
<organism evidence="2 3">
    <name type="scientific">Paludibaculum fermentans</name>
    <dbReference type="NCBI Taxonomy" id="1473598"/>
    <lineage>
        <taxon>Bacteria</taxon>
        <taxon>Pseudomonadati</taxon>
        <taxon>Acidobacteriota</taxon>
        <taxon>Terriglobia</taxon>
        <taxon>Bryobacterales</taxon>
        <taxon>Bryobacteraceae</taxon>
        <taxon>Paludibaculum</taxon>
    </lineage>
</organism>